<dbReference type="Pfam" id="PF03706">
    <property type="entry name" value="LPG_synthase_TM"/>
    <property type="match status" value="1"/>
</dbReference>
<evidence type="ECO:0000256" key="5">
    <source>
        <dbReference type="ARBA" id="ARBA00023136"/>
    </source>
</evidence>
<feature type="transmembrane region" description="Helical" evidence="7">
    <location>
        <begin position="527"/>
        <end position="546"/>
    </location>
</feature>
<evidence type="ECO:0000256" key="4">
    <source>
        <dbReference type="ARBA" id="ARBA00022989"/>
    </source>
</evidence>
<dbReference type="EMBL" id="BAABBA010000004">
    <property type="protein sequence ID" value="GAA4286604.1"/>
    <property type="molecule type" value="Genomic_DNA"/>
</dbReference>
<accession>A0ABP8ERP5</accession>
<comment type="caution">
    <text evidence="8">The sequence shown here is derived from an EMBL/GenBank/DDBJ whole genome shotgun (WGS) entry which is preliminary data.</text>
</comment>
<organism evidence="8 9">
    <name type="scientific">Georgenia daeguensis</name>
    <dbReference type="NCBI Taxonomy" id="908355"/>
    <lineage>
        <taxon>Bacteria</taxon>
        <taxon>Bacillati</taxon>
        <taxon>Actinomycetota</taxon>
        <taxon>Actinomycetes</taxon>
        <taxon>Micrococcales</taxon>
        <taxon>Bogoriellaceae</taxon>
        <taxon>Georgenia</taxon>
    </lineage>
</organism>
<feature type="compositionally biased region" description="Low complexity" evidence="6">
    <location>
        <begin position="490"/>
        <end position="507"/>
    </location>
</feature>
<evidence type="ECO:0000256" key="6">
    <source>
        <dbReference type="SAM" id="MobiDB-lite"/>
    </source>
</evidence>
<evidence type="ECO:0000313" key="8">
    <source>
        <dbReference type="EMBL" id="GAA4286604.1"/>
    </source>
</evidence>
<keyword evidence="5 7" id="KW-0472">Membrane</keyword>
<feature type="transmembrane region" description="Helical" evidence="7">
    <location>
        <begin position="41"/>
        <end position="62"/>
    </location>
</feature>
<gene>
    <name evidence="8" type="ORF">GCM10022262_09630</name>
</gene>
<dbReference type="PANTHER" id="PTHR39087">
    <property type="entry name" value="UPF0104 MEMBRANE PROTEIN MJ1595"/>
    <property type="match status" value="1"/>
</dbReference>
<keyword evidence="3 7" id="KW-0812">Transmembrane</keyword>
<dbReference type="RefSeq" id="WP_345038304.1">
    <property type="nucleotide sequence ID" value="NZ_BAABBA010000004.1"/>
</dbReference>
<name>A0ABP8ERP5_9MICO</name>
<dbReference type="InterPro" id="IPR022791">
    <property type="entry name" value="L-PG_synthase/AglD"/>
</dbReference>
<feature type="transmembrane region" description="Helical" evidence="7">
    <location>
        <begin position="774"/>
        <end position="793"/>
    </location>
</feature>
<protein>
    <submittedName>
        <fullName evidence="8">Lysylphosphatidylglycerol synthase transmembrane domain-containing protein</fullName>
    </submittedName>
</protein>
<feature type="transmembrane region" description="Helical" evidence="7">
    <location>
        <begin position="799"/>
        <end position="817"/>
    </location>
</feature>
<proteinExistence type="predicted"/>
<feature type="transmembrane region" description="Helical" evidence="7">
    <location>
        <begin position="628"/>
        <end position="655"/>
    </location>
</feature>
<evidence type="ECO:0000313" key="9">
    <source>
        <dbReference type="Proteomes" id="UP001499841"/>
    </source>
</evidence>
<evidence type="ECO:0000256" key="3">
    <source>
        <dbReference type="ARBA" id="ARBA00022692"/>
    </source>
</evidence>
<evidence type="ECO:0000256" key="7">
    <source>
        <dbReference type="SAM" id="Phobius"/>
    </source>
</evidence>
<evidence type="ECO:0000256" key="2">
    <source>
        <dbReference type="ARBA" id="ARBA00022475"/>
    </source>
</evidence>
<feature type="transmembrane region" description="Helical" evidence="7">
    <location>
        <begin position="667"/>
        <end position="687"/>
    </location>
</feature>
<feature type="region of interest" description="Disordered" evidence="6">
    <location>
        <begin position="490"/>
        <end position="510"/>
    </location>
</feature>
<feature type="transmembrane region" description="Helical" evidence="7">
    <location>
        <begin position="750"/>
        <end position="767"/>
    </location>
</feature>
<keyword evidence="9" id="KW-1185">Reference proteome</keyword>
<feature type="transmembrane region" description="Helical" evidence="7">
    <location>
        <begin position="119"/>
        <end position="138"/>
    </location>
</feature>
<keyword evidence="2" id="KW-1003">Cell membrane</keyword>
<dbReference type="PANTHER" id="PTHR39087:SF2">
    <property type="entry name" value="UPF0104 MEMBRANE PROTEIN MJ1595"/>
    <property type="match status" value="1"/>
</dbReference>
<feature type="transmembrane region" description="Helical" evidence="7">
    <location>
        <begin position="719"/>
        <end position="744"/>
    </location>
</feature>
<feature type="transmembrane region" description="Helical" evidence="7">
    <location>
        <begin position="82"/>
        <end position="107"/>
    </location>
</feature>
<feature type="transmembrane region" description="Helical" evidence="7">
    <location>
        <begin position="183"/>
        <end position="203"/>
    </location>
</feature>
<feature type="transmembrane region" description="Helical" evidence="7">
    <location>
        <begin position="558"/>
        <end position="582"/>
    </location>
</feature>
<keyword evidence="4 7" id="KW-1133">Transmembrane helix</keyword>
<dbReference type="NCBIfam" id="TIGR00374">
    <property type="entry name" value="flippase-like domain"/>
    <property type="match status" value="1"/>
</dbReference>
<comment type="subcellular location">
    <subcellularLocation>
        <location evidence="1">Cell membrane</location>
        <topology evidence="1">Multi-pass membrane protein</topology>
    </subcellularLocation>
</comment>
<dbReference type="Proteomes" id="UP001499841">
    <property type="component" value="Unassembled WGS sequence"/>
</dbReference>
<evidence type="ECO:0000256" key="1">
    <source>
        <dbReference type="ARBA" id="ARBA00004651"/>
    </source>
</evidence>
<sequence>MAGPAEPPRPEETAGRGVGARPAVTILDDPVPDTVHDPTDAIGVGLSLLGVALTMFLASFAHGTTTGLAADVQGLDGLLRQFVIVPAAILERVVALVVPLVVLAELVLRRAVRQAGTSLLAGVVGIVLCSVVVVGLREIGTGSLVRGLAVTRDGGPELTVPVSLSMVAALLTVAGPRGRRRSVAWSWGAVWVTVGISLVTAQAAPLGSALALLLGRATGLAVRYLVGVRTDRAYGTELADAVRRAGLEPVSITRRPAAGHRRYALVTEDGRHLELLVLDGDRQVVATLSRLWEAVRLREVGAPPLSARETAEHVVALTSLVRETGAGAPAVHAVAVARDSTVIVQDEAGMATALAQLPPEQVTDELLHRIWEQLRRVHRCGVAHRGLSSRTVRADLSGPVPRVWFTHWESGTVAASELLRRADLAQMLTLLALRVGTARAVASARNELAPTDLRALAALLQPVALPRATREELRRRREVLTELRAALVGPEPGADGAPEAGAAPGAGTTPGGGVEPVRLVRLGGRQAFTVTVAAVAVVVVLTTVNLEDISAALTRGDWRWSVAAFALGLLTFAGVATTYVALSPVRLPFWRAVRVQVAASFVALAAPAGLGPAALNVRMFTRRGVATALALATVALVQVSQFAVTVLLLVVLSVLSGASAAPVPTTSPATLVTLAAVVGTVGAALLIRPLREWLGRTVLPVVRQTWPLVVTLGSHPRRLALAVLGNAVTSLGWILALYCSLASFGEHLTAIQVAIVYFAGNAAGSVVPTPGGIGSIEVALIAGLTALGVGPGVAVSATVLFRVVTFWVQIPLGWVTLRHLMRRGAL</sequence>
<reference evidence="9" key="1">
    <citation type="journal article" date="2019" name="Int. J. Syst. Evol. Microbiol.">
        <title>The Global Catalogue of Microorganisms (GCM) 10K type strain sequencing project: providing services to taxonomists for standard genome sequencing and annotation.</title>
        <authorList>
            <consortium name="The Broad Institute Genomics Platform"/>
            <consortium name="The Broad Institute Genome Sequencing Center for Infectious Disease"/>
            <person name="Wu L."/>
            <person name="Ma J."/>
        </authorList>
    </citation>
    <scope>NUCLEOTIDE SEQUENCE [LARGE SCALE GENOMIC DNA]</scope>
    <source>
        <strain evidence="9">JCM 17459</strain>
    </source>
</reference>